<feature type="non-terminal residue" evidence="2">
    <location>
        <position position="1"/>
    </location>
</feature>
<feature type="region of interest" description="Disordered" evidence="1">
    <location>
        <begin position="107"/>
        <end position="133"/>
    </location>
</feature>
<sequence>GHKRASVVVRFSPVLYELRAGGPRMGTATAMGEEGDWERERSRDAELAMEVALVGPLTLSSSLAVGGAGSTIAALAPRQHNVLASPAFSPAYATRVLARVRCPLTPAASKPLTPAPGHASSPEPHTSANGLGVRATVPHGAATMDTVAIYDMQQAARVCLLTKLRIGCGESPDGQCLMLSSRDHYCTLVTVDRILPHGPHAAGRGPTFGADFVRP</sequence>
<dbReference type="Proteomes" id="UP001215598">
    <property type="component" value="Unassembled WGS sequence"/>
</dbReference>
<evidence type="ECO:0000256" key="1">
    <source>
        <dbReference type="SAM" id="MobiDB-lite"/>
    </source>
</evidence>
<keyword evidence="3" id="KW-1185">Reference proteome</keyword>
<reference evidence="2" key="1">
    <citation type="submission" date="2023-03" db="EMBL/GenBank/DDBJ databases">
        <title>Massive genome expansion in bonnet fungi (Mycena s.s.) driven by repeated elements and novel gene families across ecological guilds.</title>
        <authorList>
            <consortium name="Lawrence Berkeley National Laboratory"/>
            <person name="Harder C.B."/>
            <person name="Miyauchi S."/>
            <person name="Viragh M."/>
            <person name="Kuo A."/>
            <person name="Thoen E."/>
            <person name="Andreopoulos B."/>
            <person name="Lu D."/>
            <person name="Skrede I."/>
            <person name="Drula E."/>
            <person name="Henrissat B."/>
            <person name="Morin E."/>
            <person name="Kohler A."/>
            <person name="Barry K."/>
            <person name="LaButti K."/>
            <person name="Morin E."/>
            <person name="Salamov A."/>
            <person name="Lipzen A."/>
            <person name="Mereny Z."/>
            <person name="Hegedus B."/>
            <person name="Baldrian P."/>
            <person name="Stursova M."/>
            <person name="Weitz H."/>
            <person name="Taylor A."/>
            <person name="Grigoriev I.V."/>
            <person name="Nagy L.G."/>
            <person name="Martin F."/>
            <person name="Kauserud H."/>
        </authorList>
    </citation>
    <scope>NUCLEOTIDE SEQUENCE</scope>
    <source>
        <strain evidence="2">CBHHK182m</strain>
    </source>
</reference>
<gene>
    <name evidence="2" type="ORF">B0H16DRAFT_1316155</name>
</gene>
<dbReference type="AlphaFoldDB" id="A0AAD7J2Q1"/>
<protein>
    <submittedName>
        <fullName evidence="2">Uncharacterized protein</fullName>
    </submittedName>
</protein>
<accession>A0AAD7J2Q1</accession>
<organism evidence="2 3">
    <name type="scientific">Mycena metata</name>
    <dbReference type="NCBI Taxonomy" id="1033252"/>
    <lineage>
        <taxon>Eukaryota</taxon>
        <taxon>Fungi</taxon>
        <taxon>Dikarya</taxon>
        <taxon>Basidiomycota</taxon>
        <taxon>Agaricomycotina</taxon>
        <taxon>Agaricomycetes</taxon>
        <taxon>Agaricomycetidae</taxon>
        <taxon>Agaricales</taxon>
        <taxon>Marasmiineae</taxon>
        <taxon>Mycenaceae</taxon>
        <taxon>Mycena</taxon>
    </lineage>
</organism>
<proteinExistence type="predicted"/>
<comment type="caution">
    <text evidence="2">The sequence shown here is derived from an EMBL/GenBank/DDBJ whole genome shotgun (WGS) entry which is preliminary data.</text>
</comment>
<evidence type="ECO:0000313" key="3">
    <source>
        <dbReference type="Proteomes" id="UP001215598"/>
    </source>
</evidence>
<evidence type="ECO:0000313" key="2">
    <source>
        <dbReference type="EMBL" id="KAJ7754795.1"/>
    </source>
</evidence>
<name>A0AAD7J2Q1_9AGAR</name>
<dbReference type="EMBL" id="JARKIB010000051">
    <property type="protein sequence ID" value="KAJ7754795.1"/>
    <property type="molecule type" value="Genomic_DNA"/>
</dbReference>